<gene>
    <name evidence="1" type="ORF">C6Y45_02565</name>
</gene>
<dbReference type="Proteomes" id="UP000240509">
    <property type="component" value="Unassembled WGS sequence"/>
</dbReference>
<name>A0A2T4UA61_9BACI</name>
<proteinExistence type="predicted"/>
<protein>
    <recommendedName>
        <fullName evidence="3">DUF2777 domain-containing protein</fullName>
    </recommendedName>
</protein>
<reference evidence="1 2" key="1">
    <citation type="submission" date="2018-03" db="EMBL/GenBank/DDBJ databases">
        <title>Alkalicoccus saliphilus sp. nov., isolated from a mineral pool.</title>
        <authorList>
            <person name="Zhao B."/>
        </authorList>
    </citation>
    <scope>NUCLEOTIDE SEQUENCE [LARGE SCALE GENOMIC DNA]</scope>
    <source>
        <strain evidence="1 2">6AG</strain>
    </source>
</reference>
<comment type="caution">
    <text evidence="1">The sequence shown here is derived from an EMBL/GenBank/DDBJ whole genome shotgun (WGS) entry which is preliminary data.</text>
</comment>
<evidence type="ECO:0000313" key="1">
    <source>
        <dbReference type="EMBL" id="PTL40282.1"/>
    </source>
</evidence>
<evidence type="ECO:0008006" key="3">
    <source>
        <dbReference type="Google" id="ProtNLM"/>
    </source>
</evidence>
<dbReference type="AlphaFoldDB" id="A0A2T4UA61"/>
<sequence length="322" mass="37612">MDRRTARRWIDQHVRIEEEQSGAYAGVLEEVITHDRKPWEGVIRIKGVLRAPQYNHTKETPGSLLYEKDELVTTSGRKISPLTNHFTLSYKESYGEAVKQLWDIESEQVEAGERMLSVLQQELRTWQMEHLLQESSYAYYAFYSENNDDYLYDERKKDTLSLEGCPFEFEIQTERGWVPAYYKKKGTFEEPEGKLLKVRDGDSLRLDKEQFDPYKMLINEISDPALQALERGLKKFGLGHENCVHCHNSLLMHLLASFSKQEFKGVNFITFSNGSNQVIVQHHYERAIQKHHNKAFDRFEFTADNGRRMITAYSAQASPDNK</sequence>
<accession>A0A2T4UA61</accession>
<evidence type="ECO:0000313" key="2">
    <source>
        <dbReference type="Proteomes" id="UP000240509"/>
    </source>
</evidence>
<organism evidence="1 2">
    <name type="scientific">Alkalicoccus saliphilus</name>
    <dbReference type="NCBI Taxonomy" id="200989"/>
    <lineage>
        <taxon>Bacteria</taxon>
        <taxon>Bacillati</taxon>
        <taxon>Bacillota</taxon>
        <taxon>Bacilli</taxon>
        <taxon>Bacillales</taxon>
        <taxon>Bacillaceae</taxon>
        <taxon>Alkalicoccus</taxon>
    </lineage>
</organism>
<keyword evidence="2" id="KW-1185">Reference proteome</keyword>
<dbReference type="InterPro" id="IPR024488">
    <property type="entry name" value="DUF2777"/>
</dbReference>
<dbReference type="Pfam" id="PF10949">
    <property type="entry name" value="DUF2777"/>
    <property type="match status" value="1"/>
</dbReference>
<dbReference type="OrthoDB" id="2942325at2"/>
<dbReference type="RefSeq" id="WP_107583460.1">
    <property type="nucleotide sequence ID" value="NZ_PZJJ01000002.1"/>
</dbReference>
<dbReference type="EMBL" id="PZJJ01000002">
    <property type="protein sequence ID" value="PTL40282.1"/>
    <property type="molecule type" value="Genomic_DNA"/>
</dbReference>